<accession>A0A402CWF9</accession>
<dbReference type="KEGG" id="ccot:CCAX7_61890"/>
<dbReference type="InterPro" id="IPR010154">
    <property type="entry name" value="CRISPR-assoc_Cas7/Cst2/DevR"/>
</dbReference>
<dbReference type="Proteomes" id="UP000287394">
    <property type="component" value="Chromosome"/>
</dbReference>
<protein>
    <submittedName>
        <fullName evidence="3">Uncharacterized protein</fullName>
    </submittedName>
</protein>
<dbReference type="EMBL" id="AP025739">
    <property type="protein sequence ID" value="BDI34138.1"/>
    <property type="molecule type" value="Genomic_DNA"/>
</dbReference>
<dbReference type="GO" id="GO:0051607">
    <property type="term" value="P:defense response to virus"/>
    <property type="evidence" value="ECO:0007669"/>
    <property type="project" value="UniProtKB-KW"/>
</dbReference>
<keyword evidence="4" id="KW-1185">Reference proteome</keyword>
<reference evidence="3 4" key="1">
    <citation type="journal article" date="2019" name="Int. J. Syst. Evol. Microbiol.">
        <title>Capsulimonas corticalis gen. nov., sp. nov., an aerobic capsulated bacterium, of a novel bacterial order, Capsulimonadales ord. nov., of the class Armatimonadia of the phylum Armatimonadetes.</title>
        <authorList>
            <person name="Li J."/>
            <person name="Kudo C."/>
            <person name="Tonouchi A."/>
        </authorList>
    </citation>
    <scope>NUCLEOTIDE SEQUENCE [LARGE SCALE GENOMIC DNA]</scope>
    <source>
        <strain evidence="3 4">AX-7</strain>
    </source>
</reference>
<gene>
    <name evidence="3" type="ORF">CCAX7_61890</name>
</gene>
<proteinExistence type="predicted"/>
<name>A0A402CWF9_9BACT</name>
<comment type="function">
    <text evidence="2">CRISPR (clustered regularly interspaced short palindromic repeat) is an adaptive immune system that provides protection against mobile genetic elements (viruses, transposable elements and conjugative plasmids). CRISPR clusters contain spacers, sequences complementary to antecedent mobile elements, and target invading nucleic acids. CRISPR clusters are transcribed and processed into CRISPR RNA (crRNA).</text>
</comment>
<keyword evidence="1" id="KW-0051">Antiviral defense</keyword>
<dbReference type="Pfam" id="PF01905">
    <property type="entry name" value="DevR"/>
    <property type="match status" value="1"/>
</dbReference>
<dbReference type="InterPro" id="IPR020032">
    <property type="entry name" value="CRISPR-assoc_Csp1"/>
</dbReference>
<evidence type="ECO:0000256" key="2">
    <source>
        <dbReference type="ARBA" id="ARBA00025626"/>
    </source>
</evidence>
<organism evidence="3 4">
    <name type="scientific">Capsulimonas corticalis</name>
    <dbReference type="NCBI Taxonomy" id="2219043"/>
    <lineage>
        <taxon>Bacteria</taxon>
        <taxon>Bacillati</taxon>
        <taxon>Armatimonadota</taxon>
        <taxon>Armatimonadia</taxon>
        <taxon>Capsulimonadales</taxon>
        <taxon>Capsulimonadaceae</taxon>
        <taxon>Capsulimonas</taxon>
    </lineage>
</organism>
<dbReference type="AlphaFoldDB" id="A0A402CWF9"/>
<evidence type="ECO:0000313" key="4">
    <source>
        <dbReference type="Proteomes" id="UP000287394"/>
    </source>
</evidence>
<evidence type="ECO:0000313" key="3">
    <source>
        <dbReference type="EMBL" id="BDI34138.1"/>
    </source>
</evidence>
<dbReference type="NCBIfam" id="TIGR01875">
    <property type="entry name" value="cas_MJ0381"/>
    <property type="match status" value="1"/>
</dbReference>
<evidence type="ECO:0000256" key="1">
    <source>
        <dbReference type="ARBA" id="ARBA00023118"/>
    </source>
</evidence>
<dbReference type="OrthoDB" id="976219at2"/>
<dbReference type="RefSeq" id="WP_119321681.1">
    <property type="nucleotide sequence ID" value="NZ_AP025739.1"/>
</dbReference>
<sequence length="308" mass="34306">MIIKGILVTLIAPMSDHIANAGDKILGNASSIKQRPDGRVYISGQKQRHALFSAMDRLNFSDPKHGETYISNGDGVTTIVENDLRADLGGFLDTNKGSYSGRRTAPLSATPAVALEESRVGRDLLIRLKVNQDKESERSQALATREYSQDDLMLMNFFIDIGAVSIRKRHRYEKDMHVSTEYVKHVDEPERLRRVQLALEATGSLVDYANQARNAVSGEPQQVLIVFDTKLSRKTSRYFRAKDTERKNILNELEHRGATYFFGDDTSAEGDSVSIAYVKALKFLNENSLFDPTDGAAPITTSQFEAGK</sequence>
<dbReference type="NCBIfam" id="TIGR03489">
    <property type="entry name" value="cas_csp1"/>
    <property type="match status" value="1"/>
</dbReference>